<organism evidence="3 4">
    <name type="scientific">Chiloscyllium punctatum</name>
    <name type="common">Brownbanded bambooshark</name>
    <name type="synonym">Hemiscyllium punctatum</name>
    <dbReference type="NCBI Taxonomy" id="137246"/>
    <lineage>
        <taxon>Eukaryota</taxon>
        <taxon>Metazoa</taxon>
        <taxon>Chordata</taxon>
        <taxon>Craniata</taxon>
        <taxon>Vertebrata</taxon>
        <taxon>Chondrichthyes</taxon>
        <taxon>Elasmobranchii</taxon>
        <taxon>Galeomorphii</taxon>
        <taxon>Galeoidea</taxon>
        <taxon>Orectolobiformes</taxon>
        <taxon>Hemiscylliidae</taxon>
        <taxon>Chiloscyllium</taxon>
    </lineage>
</organism>
<evidence type="ECO:0000256" key="2">
    <source>
        <dbReference type="SAM" id="MobiDB-lite"/>
    </source>
</evidence>
<feature type="region of interest" description="Disordered" evidence="2">
    <location>
        <begin position="844"/>
        <end position="932"/>
    </location>
</feature>
<feature type="compositionally biased region" description="Basic and acidic residues" evidence="2">
    <location>
        <begin position="10"/>
        <end position="37"/>
    </location>
</feature>
<dbReference type="STRING" id="137246.A0A401RU16"/>
<evidence type="ECO:0008006" key="5">
    <source>
        <dbReference type="Google" id="ProtNLM"/>
    </source>
</evidence>
<feature type="region of interest" description="Disordered" evidence="2">
    <location>
        <begin position="595"/>
        <end position="619"/>
    </location>
</feature>
<dbReference type="EMBL" id="BEZZ01002361">
    <property type="protein sequence ID" value="GCC21640.1"/>
    <property type="molecule type" value="Genomic_DNA"/>
</dbReference>
<sequence>MGTRAPAKASRKDTSVRSSPAEKKKENKKEIEEIIPIKEEPQKEDVLNGEDIMALAIKPEDLTQLHAPRMPLKTIPITSRLVIRKPKPRKEREVKRIIAKAASSTDELKTMDYSGSGGPRFDTEGRVLPHSILGTMADFRQELLARGLSELANAISEHFPVEATPQELQVYEKKSKDIIYAKSQNQDHALANWQWHMAERKRTQQLISKILDKPVDELVMNQCENIEERRQQCNLIDQTVAALGSGKGYHMGSEFWALPPMIGDELSGVAATLTQTERGFPPPIIHSRRPQTIKKETGTDFPQGKRTYRKSRSESLYLKQRLEEMKTFLKHLDFRQPDIDQLEVIATGRPFSSMSVESFPLEENHPTIHDKENIDLLEDYPDVIEKPIIGPSIMFAGHPARWLNDSSSHKDEVAMVVRLTFEAMVGDRVISCLPVTNDGTTVIQYKWKRLPEREHCVILPRESISFPFTFKSPNAGIFTEFWEFCTHPVVLGGACLQVALWGVALFEDKNETARQQLQEELENKEKMTIINQLLNEVIDGVRTPQRSQSPVEISLIEQELFEKKNPGLHYKYGIVQSLKDIWKLCFIHNNLEAEAASENQPKDSNIPPFTGPKDKSQTSSKYLVHLDSTIYQDFRTPIKHQSFDEAEESSRQKTRSSGKATSQDTEQTKHHDKRTPTSKTPTDEADDHPRQKTRIHGKASSHQSHHQDTSPSRANDSEKQSKEKSRSHGRKYGRHLEPAENVKTPKEVMQIKKAPPSGESVPEWDLSIDSFRKDVLASLMDEKHKNKVLEMLNLKVLELSIAPSNLQENIFYKVLYQLWQETVDVFVGYSIQLREIMGLPEKETEGSVIVEETQPKKQGKKDDKKTVDKKGKKASKSAGKEEEKEKRLSAKKAKGKDEKKHISPPSSRSSKQPSTSRESPEPDLNQEDPILQQMYREKLYIEVYELIKSMMNEASSLFEDLKEQDTEPLDKCV</sequence>
<dbReference type="OMA" id="FPLEENH"/>
<comment type="caution">
    <text evidence="3">The sequence shown here is derived from an EMBL/GenBank/DDBJ whole genome shotgun (WGS) entry which is preliminary data.</text>
</comment>
<dbReference type="OrthoDB" id="10263316at2759"/>
<feature type="compositionally biased region" description="Polar residues" evidence="2">
    <location>
        <begin position="655"/>
        <end position="665"/>
    </location>
</feature>
<evidence type="ECO:0000313" key="3">
    <source>
        <dbReference type="EMBL" id="GCC21640.1"/>
    </source>
</evidence>
<dbReference type="PANTHER" id="PTHR48421">
    <property type="entry name" value="MYCBP-ASSOCIATED PROTEIN"/>
    <property type="match status" value="1"/>
</dbReference>
<feature type="region of interest" description="Disordered" evidence="2">
    <location>
        <begin position="1"/>
        <end position="37"/>
    </location>
</feature>
<dbReference type="AlphaFoldDB" id="A0A401RU16"/>
<feature type="coiled-coil region" evidence="1">
    <location>
        <begin position="503"/>
        <end position="530"/>
    </location>
</feature>
<feature type="compositionally biased region" description="Basic and acidic residues" evidence="2">
    <location>
        <begin position="878"/>
        <end position="888"/>
    </location>
</feature>
<keyword evidence="4" id="KW-1185">Reference proteome</keyword>
<keyword evidence="1" id="KW-0175">Coiled coil</keyword>
<gene>
    <name evidence="3" type="ORF">chiPu_0020115</name>
</gene>
<dbReference type="PANTHER" id="PTHR48421:SF1">
    <property type="entry name" value="MYCBP-ASSOCIATED PROTEIN"/>
    <property type="match status" value="1"/>
</dbReference>
<dbReference type="InterPro" id="IPR032707">
    <property type="entry name" value="MYCBPAP"/>
</dbReference>
<feature type="compositionally biased region" description="Basic and acidic residues" evidence="2">
    <location>
        <begin position="860"/>
        <end position="869"/>
    </location>
</feature>
<accession>A0A401RU16</accession>
<feature type="compositionally biased region" description="Basic and acidic residues" evidence="2">
    <location>
        <begin position="715"/>
        <end position="726"/>
    </location>
</feature>
<evidence type="ECO:0000256" key="1">
    <source>
        <dbReference type="SAM" id="Coils"/>
    </source>
</evidence>
<protein>
    <recommendedName>
        <fullName evidence="5">MYCBP-associated protein</fullName>
    </recommendedName>
</protein>
<proteinExistence type="predicted"/>
<dbReference type="Proteomes" id="UP000287033">
    <property type="component" value="Unassembled WGS sequence"/>
</dbReference>
<name>A0A401RU16_CHIPU</name>
<evidence type="ECO:0000313" key="4">
    <source>
        <dbReference type="Proteomes" id="UP000287033"/>
    </source>
</evidence>
<feature type="compositionally biased region" description="Low complexity" evidence="2">
    <location>
        <begin position="903"/>
        <end position="917"/>
    </location>
</feature>
<dbReference type="Pfam" id="PF14646">
    <property type="entry name" value="MYCBPAP"/>
    <property type="match status" value="1"/>
</dbReference>
<reference evidence="3 4" key="1">
    <citation type="journal article" date="2018" name="Nat. Ecol. Evol.">
        <title>Shark genomes provide insights into elasmobranch evolution and the origin of vertebrates.</title>
        <authorList>
            <person name="Hara Y"/>
            <person name="Yamaguchi K"/>
            <person name="Onimaru K"/>
            <person name="Kadota M"/>
            <person name="Koyanagi M"/>
            <person name="Keeley SD"/>
            <person name="Tatsumi K"/>
            <person name="Tanaka K"/>
            <person name="Motone F"/>
            <person name="Kageyama Y"/>
            <person name="Nozu R"/>
            <person name="Adachi N"/>
            <person name="Nishimura O"/>
            <person name="Nakagawa R"/>
            <person name="Tanegashima C"/>
            <person name="Kiyatake I"/>
            <person name="Matsumoto R"/>
            <person name="Murakumo K"/>
            <person name="Nishida K"/>
            <person name="Terakita A"/>
            <person name="Kuratani S"/>
            <person name="Sato K"/>
            <person name="Hyodo S Kuraku.S."/>
        </authorList>
    </citation>
    <scope>NUCLEOTIDE SEQUENCE [LARGE SCALE GENOMIC DNA]</scope>
</reference>
<feature type="region of interest" description="Disordered" evidence="2">
    <location>
        <begin position="640"/>
        <end position="741"/>
    </location>
</feature>